<proteinExistence type="predicted"/>
<dbReference type="Proteomes" id="UP001281761">
    <property type="component" value="Unassembled WGS sequence"/>
</dbReference>
<keyword evidence="3" id="KW-1185">Reference proteome</keyword>
<name>A0ABQ9YEE1_9EUKA</name>
<organism evidence="2 3">
    <name type="scientific">Blattamonas nauphoetae</name>
    <dbReference type="NCBI Taxonomy" id="2049346"/>
    <lineage>
        <taxon>Eukaryota</taxon>
        <taxon>Metamonada</taxon>
        <taxon>Preaxostyla</taxon>
        <taxon>Oxymonadida</taxon>
        <taxon>Blattamonas</taxon>
    </lineage>
</organism>
<sequence length="155" mass="16631">MIRVSSGCFGFLFRHRGVFGVVRLRVVRSAGNDVSSNTNPTRSRLQHPPPNLRTTTTLLYSAPTKQGPCSLPIHSRPLRSLPSILAVAPLPTPSAPNNAASSFSSFPNSGHFPHLLHTTPKSMEACGCLMLKENGSPNDGEEYNAMAFDARCASA</sequence>
<gene>
    <name evidence="2" type="ORF">BLNAU_3104</name>
</gene>
<evidence type="ECO:0000256" key="1">
    <source>
        <dbReference type="SAM" id="MobiDB-lite"/>
    </source>
</evidence>
<feature type="compositionally biased region" description="Polar residues" evidence="1">
    <location>
        <begin position="32"/>
        <end position="43"/>
    </location>
</feature>
<protein>
    <submittedName>
        <fullName evidence="2">Uncharacterized protein</fullName>
    </submittedName>
</protein>
<feature type="region of interest" description="Disordered" evidence="1">
    <location>
        <begin position="32"/>
        <end position="52"/>
    </location>
</feature>
<comment type="caution">
    <text evidence="2">The sequence shown here is derived from an EMBL/GenBank/DDBJ whole genome shotgun (WGS) entry which is preliminary data.</text>
</comment>
<evidence type="ECO:0000313" key="2">
    <source>
        <dbReference type="EMBL" id="KAK2962048.1"/>
    </source>
</evidence>
<accession>A0ABQ9YEE1</accession>
<dbReference type="EMBL" id="JARBJD010000013">
    <property type="protein sequence ID" value="KAK2962048.1"/>
    <property type="molecule type" value="Genomic_DNA"/>
</dbReference>
<reference evidence="2 3" key="1">
    <citation type="journal article" date="2022" name="bioRxiv">
        <title>Genomics of Preaxostyla Flagellates Illuminates Evolutionary Transitions and the Path Towards Mitochondrial Loss.</title>
        <authorList>
            <person name="Novak L.V.F."/>
            <person name="Treitli S.C."/>
            <person name="Pyrih J."/>
            <person name="Halakuc P."/>
            <person name="Pipaliya S.V."/>
            <person name="Vacek V."/>
            <person name="Brzon O."/>
            <person name="Soukal P."/>
            <person name="Eme L."/>
            <person name="Dacks J.B."/>
            <person name="Karnkowska A."/>
            <person name="Elias M."/>
            <person name="Hampl V."/>
        </authorList>
    </citation>
    <scope>NUCLEOTIDE SEQUENCE [LARGE SCALE GENOMIC DNA]</scope>
    <source>
        <strain evidence="2">NAU3</strain>
        <tissue evidence="2">Gut</tissue>
    </source>
</reference>
<evidence type="ECO:0000313" key="3">
    <source>
        <dbReference type="Proteomes" id="UP001281761"/>
    </source>
</evidence>